<organism evidence="3 4">
    <name type="scientific">Pseudaquabacterium rugosum</name>
    <dbReference type="NCBI Taxonomy" id="2984194"/>
    <lineage>
        <taxon>Bacteria</taxon>
        <taxon>Pseudomonadati</taxon>
        <taxon>Pseudomonadota</taxon>
        <taxon>Betaproteobacteria</taxon>
        <taxon>Burkholderiales</taxon>
        <taxon>Sphaerotilaceae</taxon>
        <taxon>Pseudaquabacterium</taxon>
    </lineage>
</organism>
<comment type="caution">
    <text evidence="3">The sequence shown here is derived from an EMBL/GenBank/DDBJ whole genome shotgun (WGS) entry which is preliminary data.</text>
</comment>
<dbReference type="InterPro" id="IPR036754">
    <property type="entry name" value="YbaK/aa-tRNA-synt-asso_dom_sf"/>
</dbReference>
<evidence type="ECO:0000313" key="4">
    <source>
        <dbReference type="Proteomes" id="UP001368500"/>
    </source>
</evidence>
<gene>
    <name evidence="3" type="ORF">AACH11_01480</name>
</gene>
<protein>
    <submittedName>
        <fullName evidence="3">YbaK/EbsC family protein</fullName>
    </submittedName>
</protein>
<dbReference type="Pfam" id="PF04073">
    <property type="entry name" value="tRNA_edit"/>
    <property type="match status" value="1"/>
</dbReference>
<feature type="compositionally biased region" description="Polar residues" evidence="1">
    <location>
        <begin position="1"/>
        <end position="10"/>
    </location>
</feature>
<proteinExistence type="predicted"/>
<sequence>MTDVPSSSSAVPDLPAAARLDPPRPADGFERVRAVLRAAAHPHPPLWLDTPARTCAEAAAALGVREGQIAKSVVFRHLEQPRAVLVIASGDRRVDVAKVAALVGPVGRADAAYVKAHTGFSIGGVSPVGHAEPPLLLLDADLARFDAIWAAAGHPNGVFRASIDELQALTGCPLSDVCEDAGG</sequence>
<dbReference type="CDD" id="cd04333">
    <property type="entry name" value="ProX_deacylase"/>
    <property type="match status" value="1"/>
</dbReference>
<accession>A0ABU9B446</accession>
<dbReference type="SUPFAM" id="SSF55826">
    <property type="entry name" value="YbaK/ProRS associated domain"/>
    <property type="match status" value="1"/>
</dbReference>
<evidence type="ECO:0000256" key="1">
    <source>
        <dbReference type="SAM" id="MobiDB-lite"/>
    </source>
</evidence>
<dbReference type="PANTHER" id="PTHR30411">
    <property type="entry name" value="CYTOPLASMIC PROTEIN"/>
    <property type="match status" value="1"/>
</dbReference>
<dbReference type="EMBL" id="JBBUTF010000002">
    <property type="protein sequence ID" value="MEK8024637.1"/>
    <property type="molecule type" value="Genomic_DNA"/>
</dbReference>
<dbReference type="Proteomes" id="UP001368500">
    <property type="component" value="Unassembled WGS sequence"/>
</dbReference>
<name>A0ABU9B446_9BURK</name>
<feature type="region of interest" description="Disordered" evidence="1">
    <location>
        <begin position="1"/>
        <end position="25"/>
    </location>
</feature>
<evidence type="ECO:0000313" key="3">
    <source>
        <dbReference type="EMBL" id="MEK8024637.1"/>
    </source>
</evidence>
<dbReference type="Gene3D" id="3.90.960.10">
    <property type="entry name" value="YbaK/aminoacyl-tRNA synthetase-associated domain"/>
    <property type="match status" value="1"/>
</dbReference>
<dbReference type="PANTHER" id="PTHR30411:SF1">
    <property type="entry name" value="CYTOPLASMIC PROTEIN"/>
    <property type="match status" value="1"/>
</dbReference>
<dbReference type="InterPro" id="IPR007214">
    <property type="entry name" value="YbaK/aa-tRNA-synth-assoc-dom"/>
</dbReference>
<feature type="domain" description="YbaK/aminoacyl-tRNA synthetase-associated" evidence="2">
    <location>
        <begin position="51"/>
        <end position="168"/>
    </location>
</feature>
<dbReference type="RefSeq" id="WP_341372418.1">
    <property type="nucleotide sequence ID" value="NZ_JBBUTF010000002.1"/>
</dbReference>
<reference evidence="3 4" key="1">
    <citation type="submission" date="2024-04" db="EMBL/GenBank/DDBJ databases">
        <title>Novel species of the genus Ideonella isolated from streams.</title>
        <authorList>
            <person name="Lu H."/>
        </authorList>
    </citation>
    <scope>NUCLEOTIDE SEQUENCE [LARGE SCALE GENOMIC DNA]</scope>
    <source>
        <strain evidence="3 4">BYS139W</strain>
    </source>
</reference>
<evidence type="ECO:0000259" key="2">
    <source>
        <dbReference type="Pfam" id="PF04073"/>
    </source>
</evidence>
<keyword evidence="4" id="KW-1185">Reference proteome</keyword>